<evidence type="ECO:0000256" key="1">
    <source>
        <dbReference type="SAM" id="MobiDB-lite"/>
    </source>
</evidence>
<dbReference type="GO" id="GO:0008556">
    <property type="term" value="F:P-type potassium transmembrane transporter activity"/>
    <property type="evidence" value="ECO:0007669"/>
    <property type="project" value="InterPro"/>
</dbReference>
<gene>
    <name evidence="2" type="ORF">E5J99_05865</name>
</gene>
<dbReference type="OrthoDB" id="9809491at2"/>
<dbReference type="EMBL" id="SRLD01000008">
    <property type="protein sequence ID" value="TGE18061.1"/>
    <property type="molecule type" value="Genomic_DNA"/>
</dbReference>
<keyword evidence="3" id="KW-1185">Reference proteome</keyword>
<accession>A0A4Z0PPK8</accession>
<reference evidence="2 3" key="1">
    <citation type="submission" date="2019-04" db="EMBL/GenBank/DDBJ databases">
        <authorList>
            <person name="Feng G."/>
            <person name="Zhang J."/>
            <person name="Zhu H."/>
        </authorList>
    </citation>
    <scope>NUCLEOTIDE SEQUENCE [LARGE SCALE GENOMIC DNA]</scope>
    <source>
        <strain evidence="2 3">JCM 17223</strain>
    </source>
</reference>
<sequence>MLSAAESTHLYRFVAKVNGLPLQGQGETLSQRGRVAGYANVSQKFDAPGYFQGCPSAVDYNTAGSAGSDKGGSNPEPGHHAGPPRHVLAPEPGRDQSLGAR</sequence>
<evidence type="ECO:0000313" key="2">
    <source>
        <dbReference type="EMBL" id="TGE18061.1"/>
    </source>
</evidence>
<comment type="caution">
    <text evidence="2">The sequence shown here is derived from an EMBL/GenBank/DDBJ whole genome shotgun (WGS) entry which is preliminary data.</text>
</comment>
<dbReference type="RefSeq" id="WP_135496792.1">
    <property type="nucleotide sequence ID" value="NZ_SRLD01000008.1"/>
</dbReference>
<dbReference type="InterPro" id="IPR003820">
    <property type="entry name" value="KdpC"/>
</dbReference>
<protein>
    <submittedName>
        <fullName evidence="2">Potassium-transporting ATPase subunit C</fullName>
    </submittedName>
</protein>
<dbReference type="AlphaFoldDB" id="A0A4Z0PPK8"/>
<feature type="region of interest" description="Disordered" evidence="1">
    <location>
        <begin position="61"/>
        <end position="101"/>
    </location>
</feature>
<name>A0A4Z0PPK8_9BACT</name>
<proteinExistence type="predicted"/>
<evidence type="ECO:0000313" key="3">
    <source>
        <dbReference type="Proteomes" id="UP000297739"/>
    </source>
</evidence>
<organism evidence="2 3">
    <name type="scientific">Hymenobacter elongatus</name>
    <dbReference type="NCBI Taxonomy" id="877208"/>
    <lineage>
        <taxon>Bacteria</taxon>
        <taxon>Pseudomonadati</taxon>
        <taxon>Bacteroidota</taxon>
        <taxon>Cytophagia</taxon>
        <taxon>Cytophagales</taxon>
        <taxon>Hymenobacteraceae</taxon>
        <taxon>Hymenobacter</taxon>
    </lineage>
</organism>
<dbReference type="GO" id="GO:0016020">
    <property type="term" value="C:membrane"/>
    <property type="evidence" value="ECO:0007669"/>
    <property type="project" value="InterPro"/>
</dbReference>
<dbReference type="Pfam" id="PF02669">
    <property type="entry name" value="KdpC"/>
    <property type="match status" value="1"/>
</dbReference>
<dbReference type="Proteomes" id="UP000297739">
    <property type="component" value="Unassembled WGS sequence"/>
</dbReference>